<dbReference type="EMBL" id="FOGB01000017">
    <property type="protein sequence ID" value="SER11037.1"/>
    <property type="molecule type" value="Genomic_DNA"/>
</dbReference>
<dbReference type="Proteomes" id="UP000198749">
    <property type="component" value="Unassembled WGS sequence"/>
</dbReference>
<sequence>MSTAEIKNKERALNEFVLVLRKIMVEPSICETALEITRKYIDDKHANVKIADELSATTSIKIPAEHSEADTLFLEMLKDLVRDEKALY</sequence>
<evidence type="ECO:0000313" key="1">
    <source>
        <dbReference type="EMBL" id="SER11037.1"/>
    </source>
</evidence>
<gene>
    <name evidence="1" type="ORF">SAMN03080615_03964</name>
</gene>
<proteinExistence type="predicted"/>
<accession>A0A1H9LIK7</accession>
<organism evidence="1 2">
    <name type="scientific">Amphritea atlantica</name>
    <dbReference type="NCBI Taxonomy" id="355243"/>
    <lineage>
        <taxon>Bacteria</taxon>
        <taxon>Pseudomonadati</taxon>
        <taxon>Pseudomonadota</taxon>
        <taxon>Gammaproteobacteria</taxon>
        <taxon>Oceanospirillales</taxon>
        <taxon>Oceanospirillaceae</taxon>
        <taxon>Amphritea</taxon>
    </lineage>
</organism>
<keyword evidence="2" id="KW-1185">Reference proteome</keyword>
<name>A0A1H9LIK7_9GAMM</name>
<dbReference type="RefSeq" id="WP_091361685.1">
    <property type="nucleotide sequence ID" value="NZ_AP025284.1"/>
</dbReference>
<reference evidence="2" key="1">
    <citation type="submission" date="2016-10" db="EMBL/GenBank/DDBJ databases">
        <authorList>
            <person name="Varghese N."/>
            <person name="Submissions S."/>
        </authorList>
    </citation>
    <scope>NUCLEOTIDE SEQUENCE [LARGE SCALE GENOMIC DNA]</scope>
    <source>
        <strain evidence="2">DSM 18887</strain>
    </source>
</reference>
<evidence type="ECO:0000313" key="2">
    <source>
        <dbReference type="Proteomes" id="UP000198749"/>
    </source>
</evidence>
<dbReference type="AlphaFoldDB" id="A0A1H9LIK7"/>
<protein>
    <submittedName>
        <fullName evidence="1">Uncharacterized protein</fullName>
    </submittedName>
</protein>
<dbReference type="OrthoDB" id="6120634at2"/>
<dbReference type="STRING" id="355243.SAMN03080615_03964"/>